<organism evidence="5">
    <name type="scientific">Echinostoma caproni</name>
    <dbReference type="NCBI Taxonomy" id="27848"/>
    <lineage>
        <taxon>Eukaryota</taxon>
        <taxon>Metazoa</taxon>
        <taxon>Spiralia</taxon>
        <taxon>Lophotrochozoa</taxon>
        <taxon>Platyhelminthes</taxon>
        <taxon>Trematoda</taxon>
        <taxon>Digenea</taxon>
        <taxon>Plagiorchiida</taxon>
        <taxon>Echinostomata</taxon>
        <taxon>Echinostomatoidea</taxon>
        <taxon>Echinostomatidae</taxon>
        <taxon>Echinostoma</taxon>
    </lineage>
</organism>
<feature type="domain" description="PLAT" evidence="2">
    <location>
        <begin position="68"/>
        <end position="191"/>
    </location>
</feature>
<dbReference type="InterPro" id="IPR001024">
    <property type="entry name" value="PLAT/LH2_dom"/>
</dbReference>
<dbReference type="SUPFAM" id="SSF49723">
    <property type="entry name" value="Lipase/lipooxygenase domain (PLAT/LH2 domain)"/>
    <property type="match status" value="3"/>
</dbReference>
<dbReference type="InterPro" id="IPR036392">
    <property type="entry name" value="PLAT/LH2_dom_sf"/>
</dbReference>
<dbReference type="InterPro" id="IPR052970">
    <property type="entry name" value="Inner_ear_hair_cell_LOXHD"/>
</dbReference>
<reference evidence="3 4" key="2">
    <citation type="submission" date="2018-11" db="EMBL/GenBank/DDBJ databases">
        <authorList>
            <consortium name="Pathogen Informatics"/>
        </authorList>
    </citation>
    <scope>NUCLEOTIDE SEQUENCE [LARGE SCALE GENOMIC DNA]</scope>
    <source>
        <strain evidence="3 4">Egypt</strain>
    </source>
</reference>
<dbReference type="Gene3D" id="2.60.60.20">
    <property type="entry name" value="PLAT/LH2 domain"/>
    <property type="match status" value="1"/>
</dbReference>
<keyword evidence="4" id="KW-1185">Reference proteome</keyword>
<evidence type="ECO:0000313" key="4">
    <source>
        <dbReference type="Proteomes" id="UP000272942"/>
    </source>
</evidence>
<dbReference type="WBParaSite" id="ECPE_0001085001-mRNA-1">
    <property type="protein sequence ID" value="ECPE_0001085001-mRNA-1"/>
    <property type="gene ID" value="ECPE_0001085001"/>
</dbReference>
<dbReference type="Proteomes" id="UP000272942">
    <property type="component" value="Unassembled WGS sequence"/>
</dbReference>
<proteinExistence type="predicted"/>
<evidence type="ECO:0000256" key="1">
    <source>
        <dbReference type="PROSITE-ProRule" id="PRU00152"/>
    </source>
</evidence>
<feature type="domain" description="PLAT" evidence="2">
    <location>
        <begin position="335"/>
        <end position="436"/>
    </location>
</feature>
<protein>
    <submittedName>
        <fullName evidence="5">PLAT domain-containing protein</fullName>
    </submittedName>
</protein>
<accession>A0A183AV32</accession>
<dbReference type="PROSITE" id="PS50095">
    <property type="entry name" value="PLAT"/>
    <property type="match status" value="3"/>
</dbReference>
<feature type="domain" description="PLAT" evidence="2">
    <location>
        <begin position="198"/>
        <end position="323"/>
    </location>
</feature>
<dbReference type="PANTHER" id="PTHR45901:SF4">
    <property type="entry name" value="PLAT DOMAIN-CONTAINING PROTEIN"/>
    <property type="match status" value="1"/>
</dbReference>
<evidence type="ECO:0000259" key="2">
    <source>
        <dbReference type="PROSITE" id="PS50095"/>
    </source>
</evidence>
<sequence>MPRSVSDSSLARDPYLLEYYKRNYSFASNSDKNKKKTEGKTCCGHRSCHLDRFNLLSNAKTVPVRPFTLYKVLVTTADVSNAGTSANIYITLKGDWGASIRQKLKKLRNKPCKNKRFKFEAGSTHTFYVVSPDLGNIKSVVIEHDSTRIEDGWLLECIQILHPLTKRRYMFLCNHWLSLYKEDGLLTRELYGVRSTKTKYSIVVVTGDCEAAGTDSNVYIKLFGRTGITPRIQLAQDQSQSNHSVYFSPFARGMSSKFIVNAPSVGAMTHVRISQNGRGEYPHWFLERIVVTDLSHPKWTYYFHCSLWLSPSYADGKLFRMIRGAREPTGTGVETEYQLTFYTGDRPEATTSADVFVQFHGESGISREIWLNDAPWQRPTTAQSHSPIRFSRGSCVQVRLPPCQQYGPLKQLTVGHNRRGSSPKWYLEKVRDLSES</sequence>
<evidence type="ECO:0000313" key="3">
    <source>
        <dbReference type="EMBL" id="VDP87665.1"/>
    </source>
</evidence>
<dbReference type="EMBL" id="UZAN01049736">
    <property type="protein sequence ID" value="VDP87665.1"/>
    <property type="molecule type" value="Genomic_DNA"/>
</dbReference>
<comment type="caution">
    <text evidence="1">Lacks conserved residue(s) required for the propagation of feature annotation.</text>
</comment>
<name>A0A183AV32_9TREM</name>
<dbReference type="OrthoDB" id="5322100at2759"/>
<dbReference type="Gene3D" id="2.40.180.10">
    <property type="entry name" value="Catalase core domain"/>
    <property type="match status" value="2"/>
</dbReference>
<gene>
    <name evidence="3" type="ORF">ECPE_LOCUS10817</name>
</gene>
<dbReference type="SMART" id="SM00308">
    <property type="entry name" value="LH2"/>
    <property type="match status" value="2"/>
</dbReference>
<reference evidence="5" key="1">
    <citation type="submission" date="2016-06" db="UniProtKB">
        <authorList>
            <consortium name="WormBaseParasite"/>
        </authorList>
    </citation>
    <scope>IDENTIFICATION</scope>
</reference>
<dbReference type="AlphaFoldDB" id="A0A183AV32"/>
<evidence type="ECO:0000313" key="5">
    <source>
        <dbReference type="WBParaSite" id="ECPE_0001085001-mRNA-1"/>
    </source>
</evidence>
<dbReference type="PANTHER" id="PTHR45901">
    <property type="entry name" value="PROTEIN CBG12474"/>
    <property type="match status" value="1"/>
</dbReference>
<dbReference type="Pfam" id="PF01477">
    <property type="entry name" value="PLAT"/>
    <property type="match status" value="2"/>
</dbReference>